<keyword evidence="3" id="KW-1003">Cell membrane</keyword>
<dbReference type="PANTHER" id="PTHR43386:SF23">
    <property type="entry name" value="ABC TRANSPORTER"/>
    <property type="match status" value="1"/>
</dbReference>
<feature type="domain" description="ABC transmembrane type-1" evidence="8">
    <location>
        <begin position="69"/>
        <end position="259"/>
    </location>
</feature>
<feature type="transmembrane region" description="Helical" evidence="7">
    <location>
        <begin position="12"/>
        <end position="30"/>
    </location>
</feature>
<comment type="subcellular location">
    <subcellularLocation>
        <location evidence="1 7">Cell membrane</location>
        <topology evidence="1 7">Multi-pass membrane protein</topology>
    </subcellularLocation>
</comment>
<evidence type="ECO:0000256" key="3">
    <source>
        <dbReference type="ARBA" id="ARBA00022475"/>
    </source>
</evidence>
<dbReference type="Pfam" id="PF00528">
    <property type="entry name" value="BPD_transp_1"/>
    <property type="match status" value="1"/>
</dbReference>
<evidence type="ECO:0000256" key="6">
    <source>
        <dbReference type="ARBA" id="ARBA00023136"/>
    </source>
</evidence>
<evidence type="ECO:0000256" key="4">
    <source>
        <dbReference type="ARBA" id="ARBA00022692"/>
    </source>
</evidence>
<dbReference type="CDD" id="cd06261">
    <property type="entry name" value="TM_PBP2"/>
    <property type="match status" value="1"/>
</dbReference>
<protein>
    <submittedName>
        <fullName evidence="9">Peptide ABC transporter permease</fullName>
    </submittedName>
</protein>
<keyword evidence="2 7" id="KW-0813">Transport</keyword>
<dbReference type="Proteomes" id="UP000229740">
    <property type="component" value="Unassembled WGS sequence"/>
</dbReference>
<dbReference type="AlphaFoldDB" id="A0A2G6E7Z8"/>
<name>A0A2G6E7Z8_9BACT</name>
<gene>
    <name evidence="9" type="ORF">CSB45_05675</name>
</gene>
<keyword evidence="4 7" id="KW-0812">Transmembrane</keyword>
<dbReference type="InterPro" id="IPR035906">
    <property type="entry name" value="MetI-like_sf"/>
</dbReference>
<comment type="similarity">
    <text evidence="7">Belongs to the binding-protein-dependent transport system permease family.</text>
</comment>
<proteinExistence type="inferred from homology"/>
<dbReference type="GO" id="GO:0005886">
    <property type="term" value="C:plasma membrane"/>
    <property type="evidence" value="ECO:0007669"/>
    <property type="project" value="UniProtKB-SubCell"/>
</dbReference>
<keyword evidence="5 7" id="KW-1133">Transmembrane helix</keyword>
<dbReference type="InterPro" id="IPR000515">
    <property type="entry name" value="MetI-like"/>
</dbReference>
<organism evidence="9 10">
    <name type="scientific">candidate division KSB3 bacterium</name>
    <dbReference type="NCBI Taxonomy" id="2044937"/>
    <lineage>
        <taxon>Bacteria</taxon>
        <taxon>candidate division KSB3</taxon>
    </lineage>
</organism>
<evidence type="ECO:0000313" key="10">
    <source>
        <dbReference type="Proteomes" id="UP000229740"/>
    </source>
</evidence>
<comment type="caution">
    <text evidence="9">The sequence shown here is derived from an EMBL/GenBank/DDBJ whole genome shotgun (WGS) entry which is preliminary data.</text>
</comment>
<dbReference type="GO" id="GO:0055085">
    <property type="term" value="P:transmembrane transport"/>
    <property type="evidence" value="ECO:0007669"/>
    <property type="project" value="InterPro"/>
</dbReference>
<keyword evidence="6 7" id="KW-0472">Membrane</keyword>
<feature type="transmembrane region" description="Helical" evidence="7">
    <location>
        <begin position="236"/>
        <end position="255"/>
    </location>
</feature>
<evidence type="ECO:0000259" key="8">
    <source>
        <dbReference type="PROSITE" id="PS50928"/>
    </source>
</evidence>
<dbReference type="SUPFAM" id="SSF161098">
    <property type="entry name" value="MetI-like"/>
    <property type="match status" value="1"/>
</dbReference>
<feature type="transmembrane region" description="Helical" evidence="7">
    <location>
        <begin position="118"/>
        <end position="142"/>
    </location>
</feature>
<dbReference type="EMBL" id="PDPS01000025">
    <property type="protein sequence ID" value="PID57878.1"/>
    <property type="molecule type" value="Genomic_DNA"/>
</dbReference>
<dbReference type="PANTHER" id="PTHR43386">
    <property type="entry name" value="OLIGOPEPTIDE TRANSPORT SYSTEM PERMEASE PROTEIN APPC"/>
    <property type="match status" value="1"/>
</dbReference>
<accession>A0A2G6E7Z8</accession>
<evidence type="ECO:0000313" key="9">
    <source>
        <dbReference type="EMBL" id="PID57878.1"/>
    </source>
</evidence>
<sequence>MSFSRRTQRYAVIILCLSVLAGLFVTNALFSDTGVQTHLALRKLPPSSEHWLGTDWLGRDMLIRTVQGLCLSLKIGVFAAGISVLISVLLGLCSATLGPWADSVATSAIDLVMSMPHLVLLILLSFTMGGGGKGVIIAVALSHWPRPARIIRAEVLQLLQADYVRLSQRLGRTPLWIARHHMLPHVFPQILISAILLFPHAILHAAGLTFLGFGLSPNHPSIGILLSESMRHLSTGYWWLAVFPGAALVCTVKIFDILGNTIKALIDPKTQQD</sequence>
<feature type="transmembrane region" description="Helical" evidence="7">
    <location>
        <begin position="71"/>
        <end position="98"/>
    </location>
</feature>
<evidence type="ECO:0000256" key="7">
    <source>
        <dbReference type="RuleBase" id="RU363032"/>
    </source>
</evidence>
<reference evidence="9 10" key="1">
    <citation type="submission" date="2017-10" db="EMBL/GenBank/DDBJ databases">
        <title>Novel microbial diversity and functional potential in the marine mammal oral microbiome.</title>
        <authorList>
            <person name="Dudek N.K."/>
            <person name="Sun C.L."/>
            <person name="Burstein D."/>
            <person name="Kantor R.S."/>
            <person name="Aliaga Goltsman D.S."/>
            <person name="Bik E.M."/>
            <person name="Thomas B.C."/>
            <person name="Banfield J.F."/>
            <person name="Relman D.A."/>
        </authorList>
    </citation>
    <scope>NUCLEOTIDE SEQUENCE [LARGE SCALE GENOMIC DNA]</scope>
    <source>
        <strain evidence="9">DOLZORAL124_49_17</strain>
    </source>
</reference>
<dbReference type="InterPro" id="IPR050366">
    <property type="entry name" value="BP-dependent_transpt_permease"/>
</dbReference>
<evidence type="ECO:0000256" key="2">
    <source>
        <dbReference type="ARBA" id="ARBA00022448"/>
    </source>
</evidence>
<dbReference type="Gene3D" id="1.10.3720.10">
    <property type="entry name" value="MetI-like"/>
    <property type="match status" value="1"/>
</dbReference>
<dbReference type="PROSITE" id="PS50928">
    <property type="entry name" value="ABC_TM1"/>
    <property type="match status" value="1"/>
</dbReference>
<evidence type="ECO:0000256" key="5">
    <source>
        <dbReference type="ARBA" id="ARBA00022989"/>
    </source>
</evidence>
<feature type="transmembrane region" description="Helical" evidence="7">
    <location>
        <begin position="190"/>
        <end position="216"/>
    </location>
</feature>
<evidence type="ECO:0000256" key="1">
    <source>
        <dbReference type="ARBA" id="ARBA00004651"/>
    </source>
</evidence>